<reference evidence="12" key="1">
    <citation type="submission" date="2021-01" db="EMBL/GenBank/DDBJ databases">
        <authorList>
            <person name="Kaushik A."/>
        </authorList>
    </citation>
    <scope>NUCLEOTIDE SEQUENCE</scope>
    <source>
        <strain evidence="12">AG1-1C</strain>
    </source>
</reference>
<evidence type="ECO:0000256" key="8">
    <source>
        <dbReference type="ARBA" id="ARBA00025737"/>
    </source>
</evidence>
<dbReference type="PROSITE" id="PS51404">
    <property type="entry name" value="DYP_PEROXIDASE"/>
    <property type="match status" value="1"/>
</dbReference>
<dbReference type="SUPFAM" id="SSF54909">
    <property type="entry name" value="Dimeric alpha+beta barrel"/>
    <property type="match status" value="1"/>
</dbReference>
<evidence type="ECO:0000256" key="3">
    <source>
        <dbReference type="ARBA" id="ARBA00022617"/>
    </source>
</evidence>
<dbReference type="Pfam" id="PF20628">
    <property type="entry name" value="Dyp_perox_C"/>
    <property type="match status" value="1"/>
</dbReference>
<feature type="domain" description="DyP dimeric alpha+beta barrel" evidence="11">
    <location>
        <begin position="12"/>
        <end position="169"/>
    </location>
</feature>
<dbReference type="Proteomes" id="UP000663846">
    <property type="component" value="Unassembled WGS sequence"/>
</dbReference>
<accession>A0A8H3BX94</accession>
<dbReference type="GO" id="GO:0004601">
    <property type="term" value="F:peroxidase activity"/>
    <property type="evidence" value="ECO:0007669"/>
    <property type="project" value="UniProtKB-KW"/>
</dbReference>
<proteinExistence type="inferred from homology"/>
<evidence type="ECO:0000313" key="12">
    <source>
        <dbReference type="EMBL" id="CAE6466076.1"/>
    </source>
</evidence>
<keyword evidence="6" id="KW-0560">Oxidoreductase</keyword>
<dbReference type="PANTHER" id="PTHR30521">
    <property type="entry name" value="DEFERROCHELATASE/PEROXIDASE"/>
    <property type="match status" value="1"/>
</dbReference>
<evidence type="ECO:0000256" key="4">
    <source>
        <dbReference type="ARBA" id="ARBA00022723"/>
    </source>
</evidence>
<dbReference type="InterPro" id="IPR048328">
    <property type="entry name" value="Dyp_perox_C"/>
</dbReference>
<dbReference type="AlphaFoldDB" id="A0A8H3BX94"/>
<organism evidence="12 13">
    <name type="scientific">Rhizoctonia solani</name>
    <dbReference type="NCBI Taxonomy" id="456999"/>
    <lineage>
        <taxon>Eukaryota</taxon>
        <taxon>Fungi</taxon>
        <taxon>Dikarya</taxon>
        <taxon>Basidiomycota</taxon>
        <taxon>Agaricomycotina</taxon>
        <taxon>Agaricomycetes</taxon>
        <taxon>Cantharellales</taxon>
        <taxon>Ceratobasidiaceae</taxon>
        <taxon>Rhizoctonia</taxon>
    </lineage>
</organism>
<feature type="compositionally biased region" description="Acidic residues" evidence="9">
    <location>
        <begin position="104"/>
        <end position="114"/>
    </location>
</feature>
<dbReference type="PANTHER" id="PTHR30521:SF4">
    <property type="entry name" value="DEFERROCHELATASE"/>
    <property type="match status" value="1"/>
</dbReference>
<sequence length="457" mass="50454">MGSCSMWFLVSVSLRKEEFVFFVIQNSAKFKKALPDLKITTTTDVIEARKTIQEKKSQQGGLVPLAFLNIAFSKKGLDALGITEDLHDQPFAQGQFDGAKDLGDEGTEGEEGTNDFDPNWESAFKHRVDGIFIIAGESWASVNAKIIQTLTTFTTSIRVVYRLKGSVRPGDQKGHEHFGWADGISNPAVEGIGEPLPGQRVVPPGVILCGKAKDPEPSRPEWAHEGSFLAFRQLEQLVPEFHKFLVDNPVILPGLTRERGSELLGARLVGRWKSGAPIQVTPLQDDLKLAKDRQRNNRFLYPQGQGDQGQTACPYAAHIRKTNPRNDIPDAGVERASVIRAGIPYGPEVSLDEKQEHHTEHSRGLAFISYQSFLTEGFEFLQILWANNPRFPPQKQVTPGFDPIVGQKNGQARESLGREAGSRLPLPRDFVVSRGGEYFFSPSINALKTRFAGLGAA</sequence>
<keyword evidence="2" id="KW-0575">Peroxidase</keyword>
<comment type="caution">
    <text evidence="12">The sequence shown here is derived from an EMBL/GenBank/DDBJ whole genome shotgun (WGS) entry which is preliminary data.</text>
</comment>
<comment type="similarity">
    <text evidence="8">Belongs to the DyP-type peroxidase family.</text>
</comment>
<protein>
    <submittedName>
        <fullName evidence="12">Uncharacterized protein</fullName>
    </submittedName>
</protein>
<dbReference type="GO" id="GO:0020037">
    <property type="term" value="F:heme binding"/>
    <property type="evidence" value="ECO:0007669"/>
    <property type="project" value="InterPro"/>
</dbReference>
<dbReference type="InterPro" id="IPR011008">
    <property type="entry name" value="Dimeric_a/b-barrel"/>
</dbReference>
<name>A0A8H3BX94_9AGAM</name>
<feature type="domain" description="Dyp-type peroxidase C-terminal" evidence="10">
    <location>
        <begin position="219"/>
        <end position="384"/>
    </location>
</feature>
<dbReference type="GO" id="GO:0046872">
    <property type="term" value="F:metal ion binding"/>
    <property type="evidence" value="ECO:0007669"/>
    <property type="project" value="UniProtKB-KW"/>
</dbReference>
<evidence type="ECO:0000256" key="9">
    <source>
        <dbReference type="SAM" id="MobiDB-lite"/>
    </source>
</evidence>
<evidence type="ECO:0000259" key="11">
    <source>
        <dbReference type="Pfam" id="PF21105"/>
    </source>
</evidence>
<dbReference type="InterPro" id="IPR049509">
    <property type="entry name" value="DyP_N"/>
</dbReference>
<dbReference type="NCBIfam" id="TIGR01413">
    <property type="entry name" value="Dyp_perox_fam"/>
    <property type="match status" value="1"/>
</dbReference>
<keyword evidence="5" id="KW-0732">Signal</keyword>
<evidence type="ECO:0000256" key="6">
    <source>
        <dbReference type="ARBA" id="ARBA00023002"/>
    </source>
</evidence>
<dbReference type="Pfam" id="PF21105">
    <property type="entry name" value="DyP_N"/>
    <property type="match status" value="1"/>
</dbReference>
<keyword evidence="4" id="KW-0479">Metal-binding</keyword>
<evidence type="ECO:0000256" key="2">
    <source>
        <dbReference type="ARBA" id="ARBA00022559"/>
    </source>
</evidence>
<evidence type="ECO:0000256" key="5">
    <source>
        <dbReference type="ARBA" id="ARBA00022729"/>
    </source>
</evidence>
<keyword evidence="7" id="KW-0408">Iron</keyword>
<dbReference type="GO" id="GO:0005829">
    <property type="term" value="C:cytosol"/>
    <property type="evidence" value="ECO:0007669"/>
    <property type="project" value="TreeGrafter"/>
</dbReference>
<evidence type="ECO:0000313" key="13">
    <source>
        <dbReference type="Proteomes" id="UP000663846"/>
    </source>
</evidence>
<evidence type="ECO:0000259" key="10">
    <source>
        <dbReference type="Pfam" id="PF20628"/>
    </source>
</evidence>
<dbReference type="InterPro" id="IPR006314">
    <property type="entry name" value="Dyp_peroxidase"/>
</dbReference>
<evidence type="ECO:0000256" key="1">
    <source>
        <dbReference type="ARBA" id="ARBA00001970"/>
    </source>
</evidence>
<dbReference type="EMBL" id="CAJMWS010000844">
    <property type="protein sequence ID" value="CAE6466076.1"/>
    <property type="molecule type" value="Genomic_DNA"/>
</dbReference>
<gene>
    <name evidence="12" type="ORF">RDB_LOCUS166963</name>
</gene>
<evidence type="ECO:0000256" key="7">
    <source>
        <dbReference type="ARBA" id="ARBA00023004"/>
    </source>
</evidence>
<feature type="region of interest" description="Disordered" evidence="9">
    <location>
        <begin position="98"/>
        <end position="118"/>
    </location>
</feature>
<keyword evidence="3" id="KW-0349">Heme</keyword>
<comment type="cofactor">
    <cofactor evidence="1">
        <name>heme b</name>
        <dbReference type="ChEBI" id="CHEBI:60344"/>
    </cofactor>
</comment>